<evidence type="ECO:0000313" key="7">
    <source>
        <dbReference type="Proteomes" id="UP001302812"/>
    </source>
</evidence>
<evidence type="ECO:0000313" key="6">
    <source>
        <dbReference type="EMBL" id="KAK4112631.1"/>
    </source>
</evidence>
<name>A0AAN6TDW7_9PEZI</name>
<dbReference type="CDD" id="cd16448">
    <property type="entry name" value="RING-H2"/>
    <property type="match status" value="1"/>
</dbReference>
<dbReference type="RefSeq" id="XP_064670201.1">
    <property type="nucleotide sequence ID" value="XM_064815210.1"/>
</dbReference>
<organism evidence="6 7">
    <name type="scientific">Canariomyces notabilis</name>
    <dbReference type="NCBI Taxonomy" id="2074819"/>
    <lineage>
        <taxon>Eukaryota</taxon>
        <taxon>Fungi</taxon>
        <taxon>Dikarya</taxon>
        <taxon>Ascomycota</taxon>
        <taxon>Pezizomycotina</taxon>
        <taxon>Sordariomycetes</taxon>
        <taxon>Sordariomycetidae</taxon>
        <taxon>Sordariales</taxon>
        <taxon>Chaetomiaceae</taxon>
        <taxon>Canariomyces</taxon>
    </lineage>
</organism>
<feature type="domain" description="Vps41 beta-propeller" evidence="5">
    <location>
        <begin position="422"/>
        <end position="570"/>
    </location>
</feature>
<dbReference type="SMART" id="SM00299">
    <property type="entry name" value="CLH"/>
    <property type="match status" value="1"/>
</dbReference>
<dbReference type="PROSITE" id="PS50236">
    <property type="entry name" value="CHCR"/>
    <property type="match status" value="1"/>
</dbReference>
<feature type="domain" description="Vps41 beta-propeller" evidence="5">
    <location>
        <begin position="218"/>
        <end position="346"/>
    </location>
</feature>
<feature type="repeat" description="CHCR" evidence="3">
    <location>
        <begin position="940"/>
        <end position="1103"/>
    </location>
</feature>
<accession>A0AAN6TDW7</accession>
<gene>
    <name evidence="6" type="ORF">N656DRAFT_779517</name>
</gene>
<dbReference type="PANTHER" id="PTHR12616:SF1">
    <property type="entry name" value="VACUOLAR PROTEIN SORTING-ASSOCIATED PROTEIN 41 HOMOLOG"/>
    <property type="match status" value="1"/>
</dbReference>
<dbReference type="GO" id="GO:0005770">
    <property type="term" value="C:late endosome"/>
    <property type="evidence" value="ECO:0007669"/>
    <property type="project" value="TreeGrafter"/>
</dbReference>
<dbReference type="SUPFAM" id="SSF50978">
    <property type="entry name" value="WD40 repeat-like"/>
    <property type="match status" value="1"/>
</dbReference>
<sequence>MTDSLPQPGNNEATHDATADPKPGSDPASGHGNGAQDTNLPDRVHPSPDDGAPDKADVSEHSVDHSGSEEDDAGDNESEDGAEEEDEDDEEEEPKLKYARLTQHLGPVYRNGDATSSFFVAGDKMIIGTHNGNIHVVQLPAFQSLRNYHAHSASVTSVSISPFPPPLPATKPEAAAKSASGSPFRPATATAEGHAPPAAGPRRPRDQHAVPNTPSNNIYIATSSLDGNICVQSLVDVKDVQLRNFARPVQAVALSPEYKNDRMYLSGGLSGQLILTVGAPTGRSTAMTTGATAQAAGWLGGMVGASTGKDTVLHSGEGTINTIKWSLSGRYVVWLNEHGIKIMRTKLHLDSADADDAWKRIGHIDRPQTDEWDTMASVWKGRAEWIDEQSVEPDDSGAEHAGLVLSPAAESLKQQQLKNTKKIERLLVGWGGTIWIIHVHPGGIEGGKTGVERSAGRAEIVKILRVDCIISGISLYTQNLLLVLAYCLPEDEEGDQGNHPPKAHGRTLSTDSTESRPSGGIRRKQNSSPPELRLIDLTSQAEIDKDSLTVSRFERLSSNDYHLGVLPARNMAAATASRGALGALAELGTDMLNAALNPKSLLFSSAASVKSKDSDGASGSKVPAMAGGPRSGRNPVHPNLVKPGIKIFIHSPYDCILATKRDLGDHLTWLLERRQYQQSWELVDQHPEIMSATSDVVPPSPQHTQSTDDFYDETASVVDGIRTLYSSAEKEKRRIGELWIQDLIESGDWARAGQVCGKVLGTPDRWEKWVWTFAGASKFDEIVNYIPTERTRPPMPGTVYEVVLGHYLQTNKPRFRELLERWSPDLFDASAVTTALEDQLKFRDVREDSVEDGEVGRDWRIVMESLAKLHEANGRHREALRCHIRLQDADSAMRLIKEGHLADAVADDIPSFIGLRVSQDRMGKMSRAELEEATSEAITLLVDEAQHGLVKPDVVIIQLQQRKLELYTFFYLRGLWRGEGMHEHSGESRARLVTDSQSLVDRFADLAVHLFAVHDRPLLMSFLKTSTAYAFEKAVQECESLNYIPELVYLYSKTGQTKRALSLIIDQLGDVSRAIAFAKEQDDPDLWEDLLTYSMDKPRFIRALLEEVGTAINPITLVRRIPEGLEIEGLREGLKHIMKEHEIQHSISEGVARVLRSEVAHAQSLLRAGQRRGVKFEIVAAAAADGGAAAGAPEAGHVVEGGKAPLAVDNTITNREKGRGGGVGGGGDVNGDVVQGSDGKRGWTPGHCALCYEPFGEWEVQTLVGFACGHVFHLTHLLEKLHPGEEVDEVLLNGIVAEQRLTASHLIGAKVTHARLLKNRIAGGCPVCVHTHREDAR</sequence>
<reference evidence="6" key="2">
    <citation type="submission" date="2023-05" db="EMBL/GenBank/DDBJ databases">
        <authorList>
            <consortium name="Lawrence Berkeley National Laboratory"/>
            <person name="Steindorff A."/>
            <person name="Hensen N."/>
            <person name="Bonometti L."/>
            <person name="Westerberg I."/>
            <person name="Brannstrom I.O."/>
            <person name="Guillou S."/>
            <person name="Cros-Aarteil S."/>
            <person name="Calhoun S."/>
            <person name="Haridas S."/>
            <person name="Kuo A."/>
            <person name="Mondo S."/>
            <person name="Pangilinan J."/>
            <person name="Riley R."/>
            <person name="Labutti K."/>
            <person name="Andreopoulos B."/>
            <person name="Lipzen A."/>
            <person name="Chen C."/>
            <person name="Yanf M."/>
            <person name="Daum C."/>
            <person name="Ng V."/>
            <person name="Clum A."/>
            <person name="Ohm R."/>
            <person name="Martin F."/>
            <person name="Silar P."/>
            <person name="Natvig D."/>
            <person name="Lalanne C."/>
            <person name="Gautier V."/>
            <person name="Ament-Velasquez S.L."/>
            <person name="Kruys A."/>
            <person name="Hutchinson M.I."/>
            <person name="Powell A.J."/>
            <person name="Barry K."/>
            <person name="Miller A.N."/>
            <person name="Grigoriev I.V."/>
            <person name="Debuchy R."/>
            <person name="Gladieux P."/>
            <person name="Thoren M.H."/>
            <person name="Johannesson H."/>
        </authorList>
    </citation>
    <scope>NUCLEOTIDE SEQUENCE</scope>
    <source>
        <strain evidence="6">CBS 508.74</strain>
    </source>
</reference>
<dbReference type="Proteomes" id="UP001302812">
    <property type="component" value="Unassembled WGS sequence"/>
</dbReference>
<dbReference type="InterPro" id="IPR015943">
    <property type="entry name" value="WD40/YVTN_repeat-like_dom_sf"/>
</dbReference>
<evidence type="ECO:0000256" key="2">
    <source>
        <dbReference type="ARBA" id="ARBA00022927"/>
    </source>
</evidence>
<dbReference type="Gene3D" id="2.130.10.10">
    <property type="entry name" value="YVTN repeat-like/Quinoprotein amine dehydrogenase"/>
    <property type="match status" value="1"/>
</dbReference>
<feature type="compositionally biased region" description="Low complexity" evidence="4">
    <location>
        <begin position="186"/>
        <end position="201"/>
    </location>
</feature>
<dbReference type="GO" id="GO:0034058">
    <property type="term" value="P:endosomal vesicle fusion"/>
    <property type="evidence" value="ECO:0007669"/>
    <property type="project" value="TreeGrafter"/>
</dbReference>
<dbReference type="InterPro" id="IPR011990">
    <property type="entry name" value="TPR-like_helical_dom_sf"/>
</dbReference>
<dbReference type="InterPro" id="IPR000547">
    <property type="entry name" value="Clathrin_H-chain/VPS_repeat"/>
</dbReference>
<dbReference type="InterPro" id="IPR036322">
    <property type="entry name" value="WD40_repeat_dom_sf"/>
</dbReference>
<dbReference type="GO" id="GO:0006623">
    <property type="term" value="P:protein targeting to vacuole"/>
    <property type="evidence" value="ECO:0007669"/>
    <property type="project" value="InterPro"/>
</dbReference>
<feature type="region of interest" description="Disordered" evidence="4">
    <location>
        <begin position="1"/>
        <end position="94"/>
    </location>
</feature>
<feature type="region of interest" description="Disordered" evidence="4">
    <location>
        <begin position="610"/>
        <end position="637"/>
    </location>
</feature>
<evidence type="ECO:0000256" key="1">
    <source>
        <dbReference type="ARBA" id="ARBA00022448"/>
    </source>
</evidence>
<dbReference type="Pfam" id="PF23556">
    <property type="entry name" value="TPR_Vps41"/>
    <property type="match status" value="1"/>
</dbReference>
<proteinExistence type="predicted"/>
<feature type="compositionally biased region" description="Basic and acidic residues" evidence="4">
    <location>
        <begin position="40"/>
        <end position="68"/>
    </location>
</feature>
<feature type="compositionally biased region" description="Polar residues" evidence="4">
    <location>
        <begin position="507"/>
        <end position="516"/>
    </location>
</feature>
<protein>
    <recommendedName>
        <fullName evidence="5">Vps41 beta-propeller domain-containing protein</fullName>
    </recommendedName>
</protein>
<reference evidence="6" key="1">
    <citation type="journal article" date="2023" name="Mol. Phylogenet. Evol.">
        <title>Genome-scale phylogeny and comparative genomics of the fungal order Sordariales.</title>
        <authorList>
            <person name="Hensen N."/>
            <person name="Bonometti L."/>
            <person name="Westerberg I."/>
            <person name="Brannstrom I.O."/>
            <person name="Guillou S."/>
            <person name="Cros-Aarteil S."/>
            <person name="Calhoun S."/>
            <person name="Haridas S."/>
            <person name="Kuo A."/>
            <person name="Mondo S."/>
            <person name="Pangilinan J."/>
            <person name="Riley R."/>
            <person name="LaButti K."/>
            <person name="Andreopoulos B."/>
            <person name="Lipzen A."/>
            <person name="Chen C."/>
            <person name="Yan M."/>
            <person name="Daum C."/>
            <person name="Ng V."/>
            <person name="Clum A."/>
            <person name="Steindorff A."/>
            <person name="Ohm R.A."/>
            <person name="Martin F."/>
            <person name="Silar P."/>
            <person name="Natvig D.O."/>
            <person name="Lalanne C."/>
            <person name="Gautier V."/>
            <person name="Ament-Velasquez S.L."/>
            <person name="Kruys A."/>
            <person name="Hutchinson M.I."/>
            <person name="Powell A.J."/>
            <person name="Barry K."/>
            <person name="Miller A.N."/>
            <person name="Grigoriev I.V."/>
            <person name="Debuchy R."/>
            <person name="Gladieux P."/>
            <person name="Hiltunen Thoren M."/>
            <person name="Johannesson H."/>
        </authorList>
    </citation>
    <scope>NUCLEOTIDE SEQUENCE</scope>
    <source>
        <strain evidence="6">CBS 508.74</strain>
    </source>
</reference>
<evidence type="ECO:0000256" key="3">
    <source>
        <dbReference type="PROSITE-ProRule" id="PRU01006"/>
    </source>
</evidence>
<dbReference type="InterPro" id="IPR057780">
    <property type="entry name" value="Beta-prop_Vps41"/>
</dbReference>
<feature type="region of interest" description="Disordered" evidence="4">
    <location>
        <begin position="492"/>
        <end position="531"/>
    </location>
</feature>
<dbReference type="Pfam" id="PF23411">
    <property type="entry name" value="Beta-prop_Vps41"/>
    <property type="match status" value="2"/>
</dbReference>
<dbReference type="GO" id="GO:0009267">
    <property type="term" value="P:cellular response to starvation"/>
    <property type="evidence" value="ECO:0007669"/>
    <property type="project" value="TreeGrafter"/>
</dbReference>
<feature type="region of interest" description="Disordered" evidence="4">
    <location>
        <begin position="169"/>
        <end position="215"/>
    </location>
</feature>
<evidence type="ECO:0000259" key="5">
    <source>
        <dbReference type="Pfam" id="PF23411"/>
    </source>
</evidence>
<dbReference type="InterPro" id="IPR045111">
    <property type="entry name" value="Vps41/Vps8"/>
</dbReference>
<feature type="compositionally biased region" description="Polar residues" evidence="4">
    <location>
        <begin position="1"/>
        <end position="12"/>
    </location>
</feature>
<comment type="caution">
    <text evidence="6">The sequence shown here is derived from an EMBL/GenBank/DDBJ whole genome shotgun (WGS) entry which is preliminary data.</text>
</comment>
<dbReference type="PANTHER" id="PTHR12616">
    <property type="entry name" value="VACUOLAR PROTEIN SORTING VPS41"/>
    <property type="match status" value="1"/>
</dbReference>
<dbReference type="GO" id="GO:0016236">
    <property type="term" value="P:macroautophagy"/>
    <property type="evidence" value="ECO:0007669"/>
    <property type="project" value="TreeGrafter"/>
</dbReference>
<keyword evidence="1" id="KW-0813">Transport</keyword>
<keyword evidence="7" id="KW-1185">Reference proteome</keyword>
<evidence type="ECO:0000256" key="4">
    <source>
        <dbReference type="SAM" id="MobiDB-lite"/>
    </source>
</evidence>
<dbReference type="EMBL" id="MU853342">
    <property type="protein sequence ID" value="KAK4112631.1"/>
    <property type="molecule type" value="Genomic_DNA"/>
</dbReference>
<keyword evidence="2" id="KW-0653">Protein transport</keyword>
<dbReference type="GeneID" id="89939335"/>
<dbReference type="Gene3D" id="1.25.40.10">
    <property type="entry name" value="Tetratricopeptide repeat domain"/>
    <property type="match status" value="1"/>
</dbReference>
<dbReference type="GO" id="GO:0030897">
    <property type="term" value="C:HOPS complex"/>
    <property type="evidence" value="ECO:0007669"/>
    <property type="project" value="TreeGrafter"/>
</dbReference>
<feature type="compositionally biased region" description="Acidic residues" evidence="4">
    <location>
        <begin position="69"/>
        <end position="93"/>
    </location>
</feature>